<dbReference type="InterPro" id="IPR009057">
    <property type="entry name" value="Homeodomain-like_sf"/>
</dbReference>
<dbReference type="GO" id="GO:0043565">
    <property type="term" value="F:sequence-specific DNA binding"/>
    <property type="evidence" value="ECO:0007669"/>
    <property type="project" value="InterPro"/>
</dbReference>
<dbReference type="InterPro" id="IPR002197">
    <property type="entry name" value="HTH_Fis"/>
</dbReference>
<evidence type="ECO:0000313" key="2">
    <source>
        <dbReference type="EMBL" id="KKK97709.1"/>
    </source>
</evidence>
<dbReference type="PRINTS" id="PR01590">
    <property type="entry name" value="HTHFIS"/>
</dbReference>
<organism evidence="2">
    <name type="scientific">marine sediment metagenome</name>
    <dbReference type="NCBI Taxonomy" id="412755"/>
    <lineage>
        <taxon>unclassified sequences</taxon>
        <taxon>metagenomes</taxon>
        <taxon>ecological metagenomes</taxon>
    </lineage>
</organism>
<feature type="non-terminal residue" evidence="2">
    <location>
        <position position="1"/>
    </location>
</feature>
<feature type="domain" description="DNA binding HTH" evidence="1">
    <location>
        <begin position="43"/>
        <end position="83"/>
    </location>
</feature>
<dbReference type="Gene3D" id="1.10.10.60">
    <property type="entry name" value="Homeodomain-like"/>
    <property type="match status" value="1"/>
</dbReference>
<dbReference type="EMBL" id="LAZR01045929">
    <property type="protein sequence ID" value="KKK97709.1"/>
    <property type="molecule type" value="Genomic_DNA"/>
</dbReference>
<evidence type="ECO:0000259" key="1">
    <source>
        <dbReference type="Pfam" id="PF02954"/>
    </source>
</evidence>
<dbReference type="Pfam" id="PF02954">
    <property type="entry name" value="HTH_8"/>
    <property type="match status" value="1"/>
</dbReference>
<gene>
    <name evidence="2" type="ORF">LCGC14_2650020</name>
</gene>
<dbReference type="PANTHER" id="PTHR32071">
    <property type="entry name" value="TRANSCRIPTIONAL REGULATORY PROTEIN"/>
    <property type="match status" value="1"/>
</dbReference>
<comment type="caution">
    <text evidence="2">The sequence shown here is derived from an EMBL/GenBank/DDBJ whole genome shotgun (WGS) entry which is preliminary data.</text>
</comment>
<protein>
    <recommendedName>
        <fullName evidence="1">DNA binding HTH domain-containing protein</fullName>
    </recommendedName>
</protein>
<dbReference type="AlphaFoldDB" id="A0A0F9C5F3"/>
<proteinExistence type="predicted"/>
<name>A0A0F9C5F3_9ZZZZ</name>
<accession>A0A0F9C5F3</accession>
<sequence>NTIESSVMVSDGEYLAMADLPMQLQQYATRNREEISPRAMQKFEEAEWNVIKEAIKEANGNKSKAAKLLNVSIRTLYRKLEKFTSKEV</sequence>
<dbReference type="SUPFAM" id="SSF46689">
    <property type="entry name" value="Homeodomain-like"/>
    <property type="match status" value="1"/>
</dbReference>
<reference evidence="2" key="1">
    <citation type="journal article" date="2015" name="Nature">
        <title>Complex archaea that bridge the gap between prokaryotes and eukaryotes.</title>
        <authorList>
            <person name="Spang A."/>
            <person name="Saw J.H."/>
            <person name="Jorgensen S.L."/>
            <person name="Zaremba-Niedzwiedzka K."/>
            <person name="Martijn J."/>
            <person name="Lind A.E."/>
            <person name="van Eijk R."/>
            <person name="Schleper C."/>
            <person name="Guy L."/>
            <person name="Ettema T.J."/>
        </authorList>
    </citation>
    <scope>NUCLEOTIDE SEQUENCE</scope>
</reference>